<keyword evidence="3" id="KW-0862">Zinc</keyword>
<dbReference type="Gene3D" id="3.30.710.10">
    <property type="entry name" value="Potassium Channel Kv1.1, Chain A"/>
    <property type="match status" value="1"/>
</dbReference>
<dbReference type="Pfam" id="PF00651">
    <property type="entry name" value="BTB"/>
    <property type="match status" value="1"/>
</dbReference>
<dbReference type="GO" id="GO:0006357">
    <property type="term" value="P:regulation of transcription by RNA polymerase II"/>
    <property type="evidence" value="ECO:0007669"/>
    <property type="project" value="TreeGrafter"/>
</dbReference>
<keyword evidence="3" id="KW-0863">Zinc-finger</keyword>
<dbReference type="PANTHER" id="PTHR23110">
    <property type="entry name" value="BTB DOMAIN TRANSCRIPTION FACTOR"/>
    <property type="match status" value="1"/>
</dbReference>
<dbReference type="CDD" id="cd18315">
    <property type="entry name" value="BTB_POZ_BAB-like"/>
    <property type="match status" value="1"/>
</dbReference>
<dbReference type="GO" id="GO:0048666">
    <property type="term" value="P:neuron development"/>
    <property type="evidence" value="ECO:0007669"/>
    <property type="project" value="UniProtKB-ARBA"/>
</dbReference>
<accession>A0A8D8ZXT5</accession>
<protein>
    <submittedName>
        <fullName evidence="7">Broad-complex core protein isoform 6</fullName>
    </submittedName>
</protein>
<feature type="domain" description="C2H2-type" evidence="6">
    <location>
        <begin position="417"/>
        <end position="445"/>
    </location>
</feature>
<dbReference type="PROSITE" id="PS50157">
    <property type="entry name" value="ZINC_FINGER_C2H2_2"/>
    <property type="match status" value="1"/>
</dbReference>
<evidence type="ECO:0000256" key="4">
    <source>
        <dbReference type="SAM" id="MobiDB-lite"/>
    </source>
</evidence>
<dbReference type="SMART" id="SM00225">
    <property type="entry name" value="BTB"/>
    <property type="match status" value="1"/>
</dbReference>
<dbReference type="GO" id="GO:0048513">
    <property type="term" value="P:animal organ development"/>
    <property type="evidence" value="ECO:0007669"/>
    <property type="project" value="UniProtKB-ARBA"/>
</dbReference>
<name>A0A8D8ZXT5_9HEMI</name>
<sequence length="474" mass="52670">MANELFCLKWNNYTSNIITELDSLRTDGDLVDVTILCDGRKITAHKVILSACSSYFRTIFRENPCQHPVVILKDINYEDIEAVLCFVYQGTVYISKSRMDSFLKTAESLQIKGLAGASNMMGDNEENRNISSEETSKIVKRTKPVPPLASVSTNVPAATSSIPRNSPINNNTPLNKRRKLFPNSNQVEDSLEDDSHHMSTIKIQNEDSRSLDSSANRQDRHSSSVGGIDKDSIDQDDESNTYNNTAYSSTGEVEDDNQMQYTDDNEDDDDDEGETSDSISQTNSISTQSSGQAVQKPPRGSSRDIKEESPAETFTNSNLNIHIAMENPPAPVIQPPLPLGDMIKTETISPTNSPFYSANNTLPTGSPGIEPSRTPAKKIVPSATDNFTQGSPADLNRGQQSFTEEELPAGSHLAQWGNCPHCGQKYSNQSALKYHVRLVHSDLTNRLCCYLCPRAFTHRDSFKKHMWERHKVRI</sequence>
<dbReference type="InterPro" id="IPR051095">
    <property type="entry name" value="Dros_DevTransReg"/>
</dbReference>
<proteinExistence type="predicted"/>
<feature type="domain" description="BTB" evidence="5">
    <location>
        <begin position="31"/>
        <end position="96"/>
    </location>
</feature>
<dbReference type="Pfam" id="PF00096">
    <property type="entry name" value="zf-C2H2"/>
    <property type="match status" value="1"/>
</dbReference>
<evidence type="ECO:0000259" key="6">
    <source>
        <dbReference type="PROSITE" id="PS50157"/>
    </source>
</evidence>
<dbReference type="InterPro" id="IPR036236">
    <property type="entry name" value="Znf_C2H2_sf"/>
</dbReference>
<dbReference type="GO" id="GO:0008270">
    <property type="term" value="F:zinc ion binding"/>
    <property type="evidence" value="ECO:0007669"/>
    <property type="project" value="UniProtKB-KW"/>
</dbReference>
<dbReference type="InterPro" id="IPR011333">
    <property type="entry name" value="SKP1/BTB/POZ_sf"/>
</dbReference>
<evidence type="ECO:0000256" key="2">
    <source>
        <dbReference type="ARBA" id="ARBA00023242"/>
    </source>
</evidence>
<keyword evidence="2" id="KW-0539">Nucleus</keyword>
<feature type="compositionally biased region" description="Low complexity" evidence="4">
    <location>
        <begin position="276"/>
        <end position="290"/>
    </location>
</feature>
<dbReference type="SMART" id="SM00355">
    <property type="entry name" value="ZnF_C2H2"/>
    <property type="match status" value="2"/>
</dbReference>
<dbReference type="SUPFAM" id="SSF57667">
    <property type="entry name" value="beta-beta-alpha zinc fingers"/>
    <property type="match status" value="1"/>
</dbReference>
<dbReference type="Gene3D" id="3.30.160.60">
    <property type="entry name" value="Classic Zinc Finger"/>
    <property type="match status" value="1"/>
</dbReference>
<dbReference type="EMBL" id="HBUF01540954">
    <property type="protein sequence ID" value="CAG6755064.1"/>
    <property type="molecule type" value="Transcribed_RNA"/>
</dbReference>
<keyword evidence="3" id="KW-0479">Metal-binding</keyword>
<evidence type="ECO:0000256" key="1">
    <source>
        <dbReference type="ARBA" id="ARBA00004123"/>
    </source>
</evidence>
<feature type="compositionally biased region" description="Basic and acidic residues" evidence="4">
    <location>
        <begin position="217"/>
        <end position="233"/>
    </location>
</feature>
<evidence type="ECO:0000313" key="7">
    <source>
        <dbReference type="EMBL" id="CAG6755065.1"/>
    </source>
</evidence>
<organism evidence="7">
    <name type="scientific">Cacopsylla melanoneura</name>
    <dbReference type="NCBI Taxonomy" id="428564"/>
    <lineage>
        <taxon>Eukaryota</taxon>
        <taxon>Metazoa</taxon>
        <taxon>Ecdysozoa</taxon>
        <taxon>Arthropoda</taxon>
        <taxon>Hexapoda</taxon>
        <taxon>Insecta</taxon>
        <taxon>Pterygota</taxon>
        <taxon>Neoptera</taxon>
        <taxon>Paraneoptera</taxon>
        <taxon>Hemiptera</taxon>
        <taxon>Sternorrhyncha</taxon>
        <taxon>Psylloidea</taxon>
        <taxon>Psyllidae</taxon>
        <taxon>Psyllinae</taxon>
        <taxon>Cacopsylla</taxon>
    </lineage>
</organism>
<feature type="region of interest" description="Disordered" evidence="4">
    <location>
        <begin position="120"/>
        <end position="313"/>
    </location>
</feature>
<dbReference type="GO" id="GO:0005634">
    <property type="term" value="C:nucleus"/>
    <property type="evidence" value="ECO:0007669"/>
    <property type="project" value="UniProtKB-SubCell"/>
</dbReference>
<dbReference type="PANTHER" id="PTHR23110:SF99">
    <property type="entry name" value="BROAD-COMPLEX CORE PROTEIN ISOFORM 6"/>
    <property type="match status" value="1"/>
</dbReference>
<evidence type="ECO:0000256" key="3">
    <source>
        <dbReference type="PROSITE-ProRule" id="PRU00042"/>
    </source>
</evidence>
<feature type="compositionally biased region" description="Acidic residues" evidence="4">
    <location>
        <begin position="252"/>
        <end position="275"/>
    </location>
</feature>
<evidence type="ECO:0000259" key="5">
    <source>
        <dbReference type="PROSITE" id="PS50097"/>
    </source>
</evidence>
<feature type="compositionally biased region" description="Polar residues" evidence="4">
    <location>
        <begin position="240"/>
        <end position="251"/>
    </location>
</feature>
<dbReference type="AlphaFoldDB" id="A0A8D8ZXT5"/>
<dbReference type="EMBL" id="HBUF01540955">
    <property type="protein sequence ID" value="CAG6755065.1"/>
    <property type="molecule type" value="Transcribed_RNA"/>
</dbReference>
<dbReference type="PROSITE" id="PS50097">
    <property type="entry name" value="BTB"/>
    <property type="match status" value="1"/>
</dbReference>
<dbReference type="PROSITE" id="PS00028">
    <property type="entry name" value="ZINC_FINGER_C2H2_1"/>
    <property type="match status" value="2"/>
</dbReference>
<reference evidence="7" key="1">
    <citation type="submission" date="2021-05" db="EMBL/GenBank/DDBJ databases">
        <authorList>
            <person name="Alioto T."/>
            <person name="Alioto T."/>
            <person name="Gomez Garrido J."/>
        </authorList>
    </citation>
    <scope>NUCLEOTIDE SEQUENCE</scope>
</reference>
<dbReference type="SUPFAM" id="SSF54695">
    <property type="entry name" value="POZ domain"/>
    <property type="match status" value="1"/>
</dbReference>
<dbReference type="InterPro" id="IPR000210">
    <property type="entry name" value="BTB/POZ_dom"/>
</dbReference>
<comment type="subcellular location">
    <subcellularLocation>
        <location evidence="1">Nucleus</location>
    </subcellularLocation>
</comment>
<feature type="compositionally biased region" description="Low complexity" evidence="4">
    <location>
        <begin position="159"/>
        <end position="173"/>
    </location>
</feature>
<dbReference type="GO" id="GO:0003006">
    <property type="term" value="P:developmental process involved in reproduction"/>
    <property type="evidence" value="ECO:0007669"/>
    <property type="project" value="UniProtKB-ARBA"/>
</dbReference>
<dbReference type="InterPro" id="IPR013087">
    <property type="entry name" value="Znf_C2H2_type"/>
</dbReference>